<name>A0ABN9TXR3_9DINO</name>
<evidence type="ECO:0000256" key="1">
    <source>
        <dbReference type="ARBA" id="ARBA00004173"/>
    </source>
</evidence>
<dbReference type="Proteomes" id="UP001189429">
    <property type="component" value="Unassembled WGS sequence"/>
</dbReference>
<evidence type="ECO:0000313" key="5">
    <source>
        <dbReference type="EMBL" id="CAK0851103.1"/>
    </source>
</evidence>
<feature type="region of interest" description="Disordered" evidence="4">
    <location>
        <begin position="1"/>
        <end position="55"/>
    </location>
</feature>
<dbReference type="Pfam" id="PF02297">
    <property type="entry name" value="COX6B"/>
    <property type="match status" value="1"/>
</dbReference>
<dbReference type="InterPro" id="IPR048280">
    <property type="entry name" value="COX6B-like"/>
</dbReference>
<keyword evidence="3" id="KW-1015">Disulfide bond</keyword>
<dbReference type="PANTHER" id="PTHR46690">
    <property type="entry name" value="CYTOCHROME C OXIDASE ASSEMBLY FACTOR 6 HOMOLOG"/>
    <property type="match status" value="1"/>
</dbReference>
<protein>
    <recommendedName>
        <fullName evidence="7">Cytochrome c oxidase assembly factor 6</fullName>
    </recommendedName>
</protein>
<proteinExistence type="predicted"/>
<dbReference type="EMBL" id="CAUYUJ010015209">
    <property type="protein sequence ID" value="CAK0851103.1"/>
    <property type="molecule type" value="Genomic_DNA"/>
</dbReference>
<keyword evidence="6" id="KW-1185">Reference proteome</keyword>
<organism evidence="5 6">
    <name type="scientific">Prorocentrum cordatum</name>
    <dbReference type="NCBI Taxonomy" id="2364126"/>
    <lineage>
        <taxon>Eukaryota</taxon>
        <taxon>Sar</taxon>
        <taxon>Alveolata</taxon>
        <taxon>Dinophyceae</taxon>
        <taxon>Prorocentrales</taxon>
        <taxon>Prorocentraceae</taxon>
        <taxon>Prorocentrum</taxon>
    </lineage>
</organism>
<dbReference type="Gene3D" id="1.10.10.140">
    <property type="entry name" value="Cytochrome c oxidase, subunit VIb"/>
    <property type="match status" value="1"/>
</dbReference>
<dbReference type="SUPFAM" id="SSF47694">
    <property type="entry name" value="Cytochrome c oxidase subunit h"/>
    <property type="match status" value="1"/>
</dbReference>
<feature type="non-terminal residue" evidence="5">
    <location>
        <position position="1"/>
    </location>
</feature>
<evidence type="ECO:0000256" key="3">
    <source>
        <dbReference type="ARBA" id="ARBA00023157"/>
    </source>
</evidence>
<dbReference type="InterPro" id="IPR036549">
    <property type="entry name" value="CX6/COA6-like_sf"/>
</dbReference>
<dbReference type="PANTHER" id="PTHR46690:SF1">
    <property type="entry name" value="CYTOCHROME C OXIDASE ASSEMBLY FACTOR 6 HOMOLOG"/>
    <property type="match status" value="1"/>
</dbReference>
<sequence>PLCPHSLGVPPASRPLPRVHRQPPRPAARPGARAAGAMSGGAEAREAEGSIASGSRRRACWEARDAFFACVDAGRADHAARCEQELGAFEARCPPSWVKHFMLGAWLRPRARSGSGEAAGLVPMGEGPGPGAACAGGSSLWRRAQAGAAPRGAPDAPWLRARAAARCVAAAWPSAAPK</sequence>
<reference evidence="5" key="1">
    <citation type="submission" date="2023-10" db="EMBL/GenBank/DDBJ databases">
        <authorList>
            <person name="Chen Y."/>
            <person name="Shah S."/>
            <person name="Dougan E. K."/>
            <person name="Thang M."/>
            <person name="Chan C."/>
        </authorList>
    </citation>
    <scope>NUCLEOTIDE SEQUENCE [LARGE SCALE GENOMIC DNA]</scope>
</reference>
<evidence type="ECO:0008006" key="7">
    <source>
        <dbReference type="Google" id="ProtNLM"/>
    </source>
</evidence>
<comment type="caution">
    <text evidence="5">The sequence shown here is derived from an EMBL/GenBank/DDBJ whole genome shotgun (WGS) entry which is preliminary data.</text>
</comment>
<evidence type="ECO:0000313" key="6">
    <source>
        <dbReference type="Proteomes" id="UP001189429"/>
    </source>
</evidence>
<feature type="compositionally biased region" description="Low complexity" evidence="4">
    <location>
        <begin position="28"/>
        <end position="42"/>
    </location>
</feature>
<evidence type="ECO:0000256" key="2">
    <source>
        <dbReference type="ARBA" id="ARBA00023128"/>
    </source>
</evidence>
<feature type="non-terminal residue" evidence="5">
    <location>
        <position position="178"/>
    </location>
</feature>
<accession>A0ABN9TXR3</accession>
<gene>
    <name evidence="5" type="ORF">PCOR1329_LOCUS43342</name>
</gene>
<dbReference type="InterPro" id="IPR042289">
    <property type="entry name" value="COA6"/>
</dbReference>
<keyword evidence="2" id="KW-0496">Mitochondrion</keyword>
<comment type="subcellular location">
    <subcellularLocation>
        <location evidence="1">Mitochondrion</location>
    </subcellularLocation>
</comment>
<evidence type="ECO:0000256" key="4">
    <source>
        <dbReference type="SAM" id="MobiDB-lite"/>
    </source>
</evidence>